<proteinExistence type="predicted"/>
<dbReference type="RefSeq" id="XP_056766370.1">
    <property type="nucleotide sequence ID" value="XM_056907752.1"/>
</dbReference>
<gene>
    <name evidence="3" type="ORF">N7458_004370</name>
</gene>
<evidence type="ECO:0000313" key="4">
    <source>
        <dbReference type="Proteomes" id="UP001213681"/>
    </source>
</evidence>
<organism evidence="3 4">
    <name type="scientific">Penicillium daleae</name>
    <dbReference type="NCBI Taxonomy" id="63821"/>
    <lineage>
        <taxon>Eukaryota</taxon>
        <taxon>Fungi</taxon>
        <taxon>Dikarya</taxon>
        <taxon>Ascomycota</taxon>
        <taxon>Pezizomycotina</taxon>
        <taxon>Eurotiomycetes</taxon>
        <taxon>Eurotiomycetidae</taxon>
        <taxon>Eurotiales</taxon>
        <taxon>Aspergillaceae</taxon>
        <taxon>Penicillium</taxon>
    </lineage>
</organism>
<dbReference type="InterPro" id="IPR025496">
    <property type="entry name" value="DUF4387"/>
</dbReference>
<evidence type="ECO:0000259" key="1">
    <source>
        <dbReference type="Pfam" id="PF07287"/>
    </source>
</evidence>
<protein>
    <submittedName>
        <fullName evidence="3">Uncharacterized protein</fullName>
    </submittedName>
</protein>
<sequence>MAPSRVTQEIKILTPVGMIGYGFNERLFWKAVADGVDAIIADCGSTDSGPQKLAQGSLTMTREAYVHDLNILVAACSAYHVPIVLGSAGGDGANEHVALFLQIIEDLVEQKGYRSMNVITITSEIDKNYMEEKFSNGEILPCSKAVPELTLKDIQDATRVVGQMGLEPYVKAMSDYPDFDIIIGGRSYDPAMYAAYCIHRGIDDLGISYHMGKIMECGALCSKPKSREALAIVRPESFDIIPLDPASHCTVLSVAAHTLYEKTRPDVLVGPGGELHLASAKYEELEDGRTVRVSGGKFVPVNPGEYTIKVEGARVNGYRSVFIGAFRDPILISQIDGYLERVQAFVKTQFSFEYELKLHKYGVNAVMGPLDPGEGATPKEICLCGEVRAPTQAQANQVANMARIACIHAPYPHQLATAGNFAMPFAPYDIPLGQISEFNVYHLLQKADPIGLFPITYQTIHGTGKFTHQEVTVNEMESISLSSREVDEAKIKIAKANEETARPFLKPDPPEGYCYLGEIANVVRSKNAGPFELTMDVMFNDEDLYQRVKKTGVLSHQTIKELYHINDDDIIACLFWDQARAFKATIKRPVPSGSFGQTDVHGSQQHVPLLYTLLPIPRARK</sequence>
<feature type="domain" description="DUF4387" evidence="2">
    <location>
        <begin position="516"/>
        <end position="610"/>
    </location>
</feature>
<reference evidence="3" key="2">
    <citation type="journal article" date="2023" name="IMA Fungus">
        <title>Comparative genomic study of the Penicillium genus elucidates a diverse pangenome and 15 lateral gene transfer events.</title>
        <authorList>
            <person name="Petersen C."/>
            <person name="Sorensen T."/>
            <person name="Nielsen M.R."/>
            <person name="Sondergaard T.E."/>
            <person name="Sorensen J.L."/>
            <person name="Fitzpatrick D.A."/>
            <person name="Frisvad J.C."/>
            <person name="Nielsen K.L."/>
        </authorList>
    </citation>
    <scope>NUCLEOTIDE SEQUENCE</scope>
    <source>
        <strain evidence="3">IBT 16125</strain>
    </source>
</reference>
<feature type="domain" description="Acyclic terpene utilisation N-terminal" evidence="1">
    <location>
        <begin position="36"/>
        <end position="221"/>
    </location>
</feature>
<dbReference type="GeneID" id="81597995"/>
<dbReference type="Proteomes" id="UP001213681">
    <property type="component" value="Unassembled WGS sequence"/>
</dbReference>
<dbReference type="InterPro" id="IPR010839">
    <property type="entry name" value="AtuA_N"/>
</dbReference>
<evidence type="ECO:0000259" key="2">
    <source>
        <dbReference type="Pfam" id="PF14330"/>
    </source>
</evidence>
<dbReference type="AlphaFoldDB" id="A0AAD6G3Q7"/>
<evidence type="ECO:0000313" key="3">
    <source>
        <dbReference type="EMBL" id="KAJ5453414.1"/>
    </source>
</evidence>
<dbReference type="EMBL" id="JAPVEA010000005">
    <property type="protein sequence ID" value="KAJ5453414.1"/>
    <property type="molecule type" value="Genomic_DNA"/>
</dbReference>
<dbReference type="Pfam" id="PF07287">
    <property type="entry name" value="AtuA"/>
    <property type="match status" value="1"/>
</dbReference>
<reference evidence="3" key="1">
    <citation type="submission" date="2022-12" db="EMBL/GenBank/DDBJ databases">
        <authorList>
            <person name="Petersen C."/>
        </authorList>
    </citation>
    <scope>NUCLEOTIDE SEQUENCE</scope>
    <source>
        <strain evidence="3">IBT 16125</strain>
    </source>
</reference>
<comment type="caution">
    <text evidence="3">The sequence shown here is derived from an EMBL/GenBank/DDBJ whole genome shotgun (WGS) entry which is preliminary data.</text>
</comment>
<name>A0AAD6G3Q7_9EURO</name>
<dbReference type="Pfam" id="PF14330">
    <property type="entry name" value="DUF4387"/>
    <property type="match status" value="1"/>
</dbReference>
<accession>A0AAD6G3Q7</accession>
<keyword evidence="4" id="KW-1185">Reference proteome</keyword>